<feature type="transmembrane region" description="Helical" evidence="2">
    <location>
        <begin position="206"/>
        <end position="229"/>
    </location>
</feature>
<keyword evidence="2" id="KW-0812">Transmembrane</keyword>
<feature type="domain" description="PAS" evidence="3">
    <location>
        <begin position="240"/>
        <end position="314"/>
    </location>
</feature>
<keyword evidence="2" id="KW-1133">Transmembrane helix</keyword>
<evidence type="ECO:0000256" key="2">
    <source>
        <dbReference type="SAM" id="Phobius"/>
    </source>
</evidence>
<gene>
    <name evidence="7" type="ORF">EDC23_1870</name>
</gene>
<dbReference type="OrthoDB" id="9787514at2"/>
<dbReference type="Gene3D" id="3.30.450.20">
    <property type="entry name" value="PAS domain"/>
    <property type="match status" value="1"/>
</dbReference>
<evidence type="ECO:0000259" key="5">
    <source>
        <dbReference type="PROSITE" id="PS50883"/>
    </source>
</evidence>
<dbReference type="InterPro" id="IPR035965">
    <property type="entry name" value="PAS-like_dom_sf"/>
</dbReference>
<dbReference type="InterPro" id="IPR001633">
    <property type="entry name" value="EAL_dom"/>
</dbReference>
<protein>
    <submittedName>
        <fullName evidence="7">Diguanylate cyclase/phosphodiesterase with PAS/PAC sensor(S)</fullName>
    </submittedName>
</protein>
<dbReference type="SMART" id="SM00052">
    <property type="entry name" value="EAL"/>
    <property type="match status" value="1"/>
</dbReference>
<comment type="caution">
    <text evidence="7">The sequence shown here is derived from an EMBL/GenBank/DDBJ whole genome shotgun (WGS) entry which is preliminary data.</text>
</comment>
<dbReference type="CDD" id="cd01948">
    <property type="entry name" value="EAL"/>
    <property type="match status" value="1"/>
</dbReference>
<dbReference type="AlphaFoldDB" id="A0A4R8ILW6"/>
<dbReference type="Pfam" id="PF00990">
    <property type="entry name" value="GGDEF"/>
    <property type="match status" value="1"/>
</dbReference>
<evidence type="ECO:0000313" key="8">
    <source>
        <dbReference type="Proteomes" id="UP000294914"/>
    </source>
</evidence>
<dbReference type="EMBL" id="SOQX01000004">
    <property type="protein sequence ID" value="TDY01124.1"/>
    <property type="molecule type" value="Genomic_DNA"/>
</dbReference>
<name>A0A4R8ILW6_9GAMM</name>
<dbReference type="Gene3D" id="3.30.70.270">
    <property type="match status" value="1"/>
</dbReference>
<comment type="cofactor">
    <cofactor evidence="1">
        <name>Mg(2+)</name>
        <dbReference type="ChEBI" id="CHEBI:18420"/>
    </cofactor>
</comment>
<dbReference type="SUPFAM" id="SSF141868">
    <property type="entry name" value="EAL domain-like"/>
    <property type="match status" value="1"/>
</dbReference>
<keyword evidence="2" id="KW-0472">Membrane</keyword>
<dbReference type="PROSITE" id="PS50112">
    <property type="entry name" value="PAS"/>
    <property type="match status" value="1"/>
</dbReference>
<dbReference type="GO" id="GO:0003824">
    <property type="term" value="F:catalytic activity"/>
    <property type="evidence" value="ECO:0007669"/>
    <property type="project" value="UniProtKB-ARBA"/>
</dbReference>
<evidence type="ECO:0000313" key="7">
    <source>
        <dbReference type="EMBL" id="TDY01124.1"/>
    </source>
</evidence>
<dbReference type="FunFam" id="3.30.70.270:FF:000001">
    <property type="entry name" value="Diguanylate cyclase domain protein"/>
    <property type="match status" value="1"/>
</dbReference>
<dbReference type="InterPro" id="IPR029787">
    <property type="entry name" value="Nucleotide_cyclase"/>
</dbReference>
<dbReference type="RefSeq" id="WP_134083802.1">
    <property type="nucleotide sequence ID" value="NZ_SOQX01000004.1"/>
</dbReference>
<organism evidence="7 8">
    <name type="scientific">Thiohalophilus thiocyanatoxydans</name>
    <dbReference type="NCBI Taxonomy" id="381308"/>
    <lineage>
        <taxon>Bacteria</taxon>
        <taxon>Pseudomonadati</taxon>
        <taxon>Pseudomonadota</taxon>
        <taxon>Gammaproteobacteria</taxon>
        <taxon>Thiohalomonadales</taxon>
        <taxon>Thiohalophilaceae</taxon>
        <taxon>Thiohalophilus</taxon>
    </lineage>
</organism>
<reference evidence="7 8" key="1">
    <citation type="submission" date="2019-03" db="EMBL/GenBank/DDBJ databases">
        <title>Genomic Encyclopedia of Type Strains, Phase IV (KMG-IV): sequencing the most valuable type-strain genomes for metagenomic binning, comparative biology and taxonomic classification.</title>
        <authorList>
            <person name="Goeker M."/>
        </authorList>
    </citation>
    <scope>NUCLEOTIDE SEQUENCE [LARGE SCALE GENOMIC DNA]</scope>
    <source>
        <strain evidence="7 8">DSM 16326</strain>
    </source>
</reference>
<feature type="domain" description="GGDEF" evidence="6">
    <location>
        <begin position="398"/>
        <end position="531"/>
    </location>
</feature>
<accession>A0A4R8ILW6</accession>
<dbReference type="SMART" id="SM00091">
    <property type="entry name" value="PAS"/>
    <property type="match status" value="1"/>
</dbReference>
<evidence type="ECO:0000259" key="4">
    <source>
        <dbReference type="PROSITE" id="PS50113"/>
    </source>
</evidence>
<dbReference type="SMART" id="SM00267">
    <property type="entry name" value="GGDEF"/>
    <property type="match status" value="1"/>
</dbReference>
<dbReference type="PANTHER" id="PTHR44757:SF2">
    <property type="entry name" value="BIOFILM ARCHITECTURE MAINTENANCE PROTEIN MBAA"/>
    <property type="match status" value="1"/>
</dbReference>
<dbReference type="InterPro" id="IPR035919">
    <property type="entry name" value="EAL_sf"/>
</dbReference>
<dbReference type="SUPFAM" id="SSF55785">
    <property type="entry name" value="PYP-like sensor domain (PAS domain)"/>
    <property type="match status" value="1"/>
</dbReference>
<feature type="transmembrane region" description="Helical" evidence="2">
    <location>
        <begin position="16"/>
        <end position="38"/>
    </location>
</feature>
<dbReference type="CDD" id="cd00130">
    <property type="entry name" value="PAS"/>
    <property type="match status" value="1"/>
</dbReference>
<dbReference type="PROSITE" id="PS50887">
    <property type="entry name" value="GGDEF"/>
    <property type="match status" value="1"/>
</dbReference>
<dbReference type="NCBIfam" id="TIGR00229">
    <property type="entry name" value="sensory_box"/>
    <property type="match status" value="1"/>
</dbReference>
<dbReference type="PROSITE" id="PS50113">
    <property type="entry name" value="PAC"/>
    <property type="match status" value="1"/>
</dbReference>
<dbReference type="CDD" id="cd01949">
    <property type="entry name" value="GGDEF"/>
    <property type="match status" value="1"/>
</dbReference>
<dbReference type="InterPro" id="IPR000700">
    <property type="entry name" value="PAS-assoc_C"/>
</dbReference>
<dbReference type="Pfam" id="PF00563">
    <property type="entry name" value="EAL"/>
    <property type="match status" value="1"/>
</dbReference>
<dbReference type="PROSITE" id="PS50883">
    <property type="entry name" value="EAL"/>
    <property type="match status" value="1"/>
</dbReference>
<evidence type="ECO:0000259" key="3">
    <source>
        <dbReference type="PROSITE" id="PS50112"/>
    </source>
</evidence>
<feature type="domain" description="PAC" evidence="4">
    <location>
        <begin position="314"/>
        <end position="366"/>
    </location>
</feature>
<evidence type="ECO:0000256" key="1">
    <source>
        <dbReference type="ARBA" id="ARBA00001946"/>
    </source>
</evidence>
<dbReference type="SUPFAM" id="SSF55073">
    <property type="entry name" value="Nucleotide cyclase"/>
    <property type="match status" value="1"/>
</dbReference>
<feature type="domain" description="EAL" evidence="5">
    <location>
        <begin position="542"/>
        <end position="796"/>
    </location>
</feature>
<dbReference type="InterPro" id="IPR000014">
    <property type="entry name" value="PAS"/>
</dbReference>
<dbReference type="InterPro" id="IPR052155">
    <property type="entry name" value="Biofilm_reg_signaling"/>
</dbReference>
<dbReference type="PANTHER" id="PTHR44757">
    <property type="entry name" value="DIGUANYLATE CYCLASE DGCP"/>
    <property type="match status" value="1"/>
</dbReference>
<dbReference type="Pfam" id="PF13426">
    <property type="entry name" value="PAS_9"/>
    <property type="match status" value="1"/>
</dbReference>
<dbReference type="InterPro" id="IPR000160">
    <property type="entry name" value="GGDEF_dom"/>
</dbReference>
<dbReference type="Gene3D" id="3.20.20.450">
    <property type="entry name" value="EAL domain"/>
    <property type="match status" value="1"/>
</dbReference>
<dbReference type="Proteomes" id="UP000294914">
    <property type="component" value="Unassembled WGS sequence"/>
</dbReference>
<dbReference type="InterPro" id="IPR043128">
    <property type="entry name" value="Rev_trsase/Diguanyl_cyclase"/>
</dbReference>
<sequence>MSRGNQDPGSRRGVRYLGLMSGIFVLVVLAAAFTVAVVQTQAGVAAYLAGQSIWSRGQVKTVLYLDAYAETGDPAMLRRARRWHDIPLGDLQARKAMETEPFDDEAAHEGFLRGRIHPADIPRLITLFRYFSKAPYFRDAVRAWQRSDQQILALGDIADQLETEWQAREISFQRRNALRTELDRVSRELDDHALEFRRAMTRLARLMPTALSLASVVFFIVFGVLAMTLTSRLTRALRNSERKFRATFEQAGMGIAQIAEDGRLLEVNQALCDILRYSREEILKLSYPELIHPENKESNDEESFAAISEAFENRTIEQRLLCGDGKTVWGRFTVSRFEKLSDSQACYIAILEDVSESRRLSAELSYQASHDELTGLNNRRAFERYLEEFLQRAHNDGSVHALCFIDLDQFKIINDTSGHFVGDYLLRQVAESFSHHIRKGDLLARLGGDEFALILEHCEPDTAINVAEKLRKTLMETTFAWGEQRFSIGCSIGVVPITATSVDMASLLRMADAACYLAKERGRNRVHLAYEDDRELVERREQMEWVSRVRSALEEDRLFMDAQYIVSLTNSVRLRYEVLVRMTDDDGTVLPPGAFLPAAERFDMVHLIDRWVIEHVFMQLHAHPAHLAQLEACHINVSGPSFDQEDFLDFVVALFEQYAIPCEKICFEITETAAVRNLNDARLFMERLGTMGCQFALDDFGAGLSSFGYLRQLPVDIIKIDGHFVRNVATDETDRAMVNAINNIGQSLGKMIVAEFVEDNMALELLRGMGVHLAQGYAVQYPGRFAELIKDRALNEQG</sequence>
<proteinExistence type="predicted"/>
<dbReference type="NCBIfam" id="TIGR00254">
    <property type="entry name" value="GGDEF"/>
    <property type="match status" value="1"/>
</dbReference>
<keyword evidence="8" id="KW-1185">Reference proteome</keyword>
<evidence type="ECO:0000259" key="6">
    <source>
        <dbReference type="PROSITE" id="PS50887"/>
    </source>
</evidence>